<dbReference type="InterPro" id="IPR039424">
    <property type="entry name" value="SBP_5"/>
</dbReference>
<dbReference type="GO" id="GO:1904680">
    <property type="term" value="F:peptide transmembrane transporter activity"/>
    <property type="evidence" value="ECO:0007669"/>
    <property type="project" value="TreeGrafter"/>
</dbReference>
<feature type="domain" description="Solute-binding protein family 5" evidence="5">
    <location>
        <begin position="6"/>
        <end position="256"/>
    </location>
</feature>
<comment type="similarity">
    <text evidence="2">Belongs to the bacterial solute-binding protein 5 family.</text>
</comment>
<dbReference type="PANTHER" id="PTHR30290:SF10">
    <property type="entry name" value="PERIPLASMIC OLIGOPEPTIDE-BINDING PROTEIN-RELATED"/>
    <property type="match status" value="1"/>
</dbReference>
<proteinExistence type="inferred from homology"/>
<dbReference type="AlphaFoldDB" id="X1HHV7"/>
<dbReference type="Gene3D" id="3.40.190.10">
    <property type="entry name" value="Periplasmic binding protein-like II"/>
    <property type="match status" value="1"/>
</dbReference>
<comment type="subcellular location">
    <subcellularLocation>
        <location evidence="1">Cell envelope</location>
    </subcellularLocation>
</comment>
<dbReference type="SUPFAM" id="SSF53850">
    <property type="entry name" value="Periplasmic binding protein-like II"/>
    <property type="match status" value="1"/>
</dbReference>
<reference evidence="6" key="1">
    <citation type="journal article" date="2014" name="Front. Microbiol.">
        <title>High frequency of phylogenetically diverse reductive dehalogenase-homologous genes in deep subseafloor sedimentary metagenomes.</title>
        <authorList>
            <person name="Kawai M."/>
            <person name="Futagami T."/>
            <person name="Toyoda A."/>
            <person name="Takaki Y."/>
            <person name="Nishi S."/>
            <person name="Hori S."/>
            <person name="Arai W."/>
            <person name="Tsubouchi T."/>
            <person name="Morono Y."/>
            <person name="Uchiyama I."/>
            <person name="Ito T."/>
            <person name="Fujiyama A."/>
            <person name="Inagaki F."/>
            <person name="Takami H."/>
        </authorList>
    </citation>
    <scope>NUCLEOTIDE SEQUENCE</scope>
    <source>
        <strain evidence="6">Expedition CK06-06</strain>
    </source>
</reference>
<gene>
    <name evidence="6" type="ORF">S03H2_19325</name>
</gene>
<name>X1HHV7_9ZZZZ</name>
<keyword evidence="4" id="KW-0732">Signal</keyword>
<dbReference type="Gene3D" id="3.10.105.10">
    <property type="entry name" value="Dipeptide-binding Protein, Domain 3"/>
    <property type="match status" value="1"/>
</dbReference>
<evidence type="ECO:0000256" key="2">
    <source>
        <dbReference type="ARBA" id="ARBA00005695"/>
    </source>
</evidence>
<dbReference type="GO" id="GO:0030313">
    <property type="term" value="C:cell envelope"/>
    <property type="evidence" value="ECO:0007669"/>
    <property type="project" value="UniProtKB-SubCell"/>
</dbReference>
<dbReference type="Pfam" id="PF00496">
    <property type="entry name" value="SBP_bac_5"/>
    <property type="match status" value="1"/>
</dbReference>
<dbReference type="EMBL" id="BARU01010085">
    <property type="protein sequence ID" value="GAH44893.1"/>
    <property type="molecule type" value="Genomic_DNA"/>
</dbReference>
<organism evidence="6">
    <name type="scientific">marine sediment metagenome</name>
    <dbReference type="NCBI Taxonomy" id="412755"/>
    <lineage>
        <taxon>unclassified sequences</taxon>
        <taxon>metagenomes</taxon>
        <taxon>ecological metagenomes</taxon>
    </lineage>
</organism>
<evidence type="ECO:0000259" key="5">
    <source>
        <dbReference type="Pfam" id="PF00496"/>
    </source>
</evidence>
<feature type="non-terminal residue" evidence="6">
    <location>
        <position position="311"/>
    </location>
</feature>
<dbReference type="GO" id="GO:0015833">
    <property type="term" value="P:peptide transport"/>
    <property type="evidence" value="ECO:0007669"/>
    <property type="project" value="TreeGrafter"/>
</dbReference>
<evidence type="ECO:0000313" key="6">
    <source>
        <dbReference type="EMBL" id="GAH44893.1"/>
    </source>
</evidence>
<sequence length="311" mass="34928">MERLGENWTEVDNIICNGPFLIKNWQRDKSMTLVRNPDFCGRFSGNLQLVEIYIHSYSEWEIQSAMYEADDLDNMDLTYFPPEELNRLRRQHSGDYISVPDLGVYFLVFNTQRAPFDDPQIRRAFMMAVDRQAGVGSAVSGGAGIPAMGGLIPAGMPGHSTGIGVPYDPVGAQELMAQAGYPGGSGIPPVEIIIWPDAEVQMEGKRRSWQETLGVEVSFKKIPQIDIKERAKSEPSQIYLTGWMADYPDPDNILRVGFRKEMSGWDGVAFDGLVAKARRMLDQTQRLKLYQEADRILIEEAIVLPLVYGMT</sequence>
<comment type="caution">
    <text evidence="6">The sequence shown here is derived from an EMBL/GenBank/DDBJ whole genome shotgun (WGS) entry which is preliminary data.</text>
</comment>
<dbReference type="PANTHER" id="PTHR30290">
    <property type="entry name" value="PERIPLASMIC BINDING COMPONENT OF ABC TRANSPORTER"/>
    <property type="match status" value="1"/>
</dbReference>
<evidence type="ECO:0000256" key="1">
    <source>
        <dbReference type="ARBA" id="ARBA00004196"/>
    </source>
</evidence>
<accession>X1HHV7</accession>
<evidence type="ECO:0000256" key="4">
    <source>
        <dbReference type="ARBA" id="ARBA00022729"/>
    </source>
</evidence>
<protein>
    <recommendedName>
        <fullName evidence="5">Solute-binding protein family 5 domain-containing protein</fullName>
    </recommendedName>
</protein>
<keyword evidence="3" id="KW-0813">Transport</keyword>
<dbReference type="InterPro" id="IPR000914">
    <property type="entry name" value="SBP_5_dom"/>
</dbReference>
<evidence type="ECO:0000256" key="3">
    <source>
        <dbReference type="ARBA" id="ARBA00022448"/>
    </source>
</evidence>